<dbReference type="SUPFAM" id="SSF54001">
    <property type="entry name" value="Cysteine proteinases"/>
    <property type="match status" value="1"/>
</dbReference>
<evidence type="ECO:0000313" key="3">
    <source>
        <dbReference type="EMBL" id="KXZ50498.1"/>
    </source>
</evidence>
<gene>
    <name evidence="3" type="ORF">GPECTOR_16g673</name>
</gene>
<sequence length="224" mass="24122">MHPLPFDWPQPGATPEKVREAGRKQLKNQRAIAAAADKVARKLRSKGYDPRKADKLQREVLESAFADAQVLVSVSGGEQGTYTFSAVVDAMAYPEWDSRSVDGSGYGHISPVKSQDPCGSCVAFAVTSVAEAAVAVAQGAVVNNNDLSELWLYFCNPRNPRTCDAGWHPSEAKEHIRKWGSVAAGMLVYTDFFGIDGKRPYAWDGTSALAGGHMVSIVGYNDTG</sequence>
<dbReference type="GO" id="GO:0008234">
    <property type="term" value="F:cysteine-type peptidase activity"/>
    <property type="evidence" value="ECO:0007669"/>
    <property type="project" value="InterPro"/>
</dbReference>
<keyword evidence="4" id="KW-1185">Reference proteome</keyword>
<accession>A0A150GL40</accession>
<dbReference type="EMBL" id="LSYV01000017">
    <property type="protein sequence ID" value="KXZ50498.1"/>
    <property type="molecule type" value="Genomic_DNA"/>
</dbReference>
<protein>
    <recommendedName>
        <fullName evidence="2">Peptidase C1A papain C-terminal domain-containing protein</fullName>
    </recommendedName>
</protein>
<evidence type="ECO:0000256" key="1">
    <source>
        <dbReference type="SAM" id="MobiDB-lite"/>
    </source>
</evidence>
<reference evidence="4" key="1">
    <citation type="journal article" date="2016" name="Nat. Commun.">
        <title>The Gonium pectorale genome demonstrates co-option of cell cycle regulation during the evolution of multicellularity.</title>
        <authorList>
            <person name="Hanschen E.R."/>
            <person name="Marriage T.N."/>
            <person name="Ferris P.J."/>
            <person name="Hamaji T."/>
            <person name="Toyoda A."/>
            <person name="Fujiyama A."/>
            <person name="Neme R."/>
            <person name="Noguchi H."/>
            <person name="Minakuchi Y."/>
            <person name="Suzuki M."/>
            <person name="Kawai-Toyooka H."/>
            <person name="Smith D.R."/>
            <person name="Sparks H."/>
            <person name="Anderson J."/>
            <person name="Bakaric R."/>
            <person name="Luria V."/>
            <person name="Karger A."/>
            <person name="Kirschner M.W."/>
            <person name="Durand P.M."/>
            <person name="Michod R.E."/>
            <person name="Nozaki H."/>
            <person name="Olson B.J."/>
        </authorList>
    </citation>
    <scope>NUCLEOTIDE SEQUENCE [LARGE SCALE GENOMIC DNA]</scope>
    <source>
        <strain evidence="4">NIES-2863</strain>
    </source>
</reference>
<dbReference type="InterPro" id="IPR000668">
    <property type="entry name" value="Peptidase_C1A_C"/>
</dbReference>
<dbReference type="AlphaFoldDB" id="A0A150GL40"/>
<dbReference type="Pfam" id="PF00112">
    <property type="entry name" value="Peptidase_C1"/>
    <property type="match status" value="1"/>
</dbReference>
<name>A0A150GL40_GONPE</name>
<dbReference type="InterPro" id="IPR038765">
    <property type="entry name" value="Papain-like_cys_pep_sf"/>
</dbReference>
<dbReference type="STRING" id="33097.A0A150GL40"/>
<organism evidence="3 4">
    <name type="scientific">Gonium pectorale</name>
    <name type="common">Green alga</name>
    <dbReference type="NCBI Taxonomy" id="33097"/>
    <lineage>
        <taxon>Eukaryota</taxon>
        <taxon>Viridiplantae</taxon>
        <taxon>Chlorophyta</taxon>
        <taxon>core chlorophytes</taxon>
        <taxon>Chlorophyceae</taxon>
        <taxon>CS clade</taxon>
        <taxon>Chlamydomonadales</taxon>
        <taxon>Volvocaceae</taxon>
        <taxon>Gonium</taxon>
    </lineage>
</organism>
<comment type="caution">
    <text evidence="3">The sequence shown here is derived from an EMBL/GenBank/DDBJ whole genome shotgun (WGS) entry which is preliminary data.</text>
</comment>
<proteinExistence type="predicted"/>
<evidence type="ECO:0000259" key="2">
    <source>
        <dbReference type="Pfam" id="PF00112"/>
    </source>
</evidence>
<dbReference type="Gene3D" id="3.90.70.10">
    <property type="entry name" value="Cysteine proteinases"/>
    <property type="match status" value="1"/>
</dbReference>
<feature type="domain" description="Peptidase C1A papain C-terminal" evidence="2">
    <location>
        <begin position="97"/>
        <end position="180"/>
    </location>
</feature>
<evidence type="ECO:0000313" key="4">
    <source>
        <dbReference type="Proteomes" id="UP000075714"/>
    </source>
</evidence>
<feature type="region of interest" description="Disordered" evidence="1">
    <location>
        <begin position="1"/>
        <end position="24"/>
    </location>
</feature>
<dbReference type="Proteomes" id="UP000075714">
    <property type="component" value="Unassembled WGS sequence"/>
</dbReference>
<dbReference type="GO" id="GO:0006508">
    <property type="term" value="P:proteolysis"/>
    <property type="evidence" value="ECO:0007669"/>
    <property type="project" value="InterPro"/>
</dbReference>